<gene>
    <name evidence="4" type="primary">LOC108852972</name>
</gene>
<feature type="region of interest" description="Disordered" evidence="1">
    <location>
        <begin position="1"/>
        <end position="32"/>
    </location>
</feature>
<dbReference type="Proteomes" id="UP000504610">
    <property type="component" value="Chromosome 4"/>
</dbReference>
<name>A0A6J0NB40_RAPSA</name>
<evidence type="ECO:0000313" key="4">
    <source>
        <dbReference type="RefSeq" id="XP_018481942.2"/>
    </source>
</evidence>
<dbReference type="PANTHER" id="PTHR31111">
    <property type="entry name" value="BNAA05G37150D PROTEIN-RELATED"/>
    <property type="match status" value="1"/>
</dbReference>
<dbReference type="OrthoDB" id="1024662at2759"/>
<organism evidence="3 4">
    <name type="scientific">Raphanus sativus</name>
    <name type="common">Radish</name>
    <name type="synonym">Raphanus raphanistrum var. sativus</name>
    <dbReference type="NCBI Taxonomy" id="3726"/>
    <lineage>
        <taxon>Eukaryota</taxon>
        <taxon>Viridiplantae</taxon>
        <taxon>Streptophyta</taxon>
        <taxon>Embryophyta</taxon>
        <taxon>Tracheophyta</taxon>
        <taxon>Spermatophyta</taxon>
        <taxon>Magnoliopsida</taxon>
        <taxon>eudicotyledons</taxon>
        <taxon>Gunneridae</taxon>
        <taxon>Pentapetalae</taxon>
        <taxon>rosids</taxon>
        <taxon>malvids</taxon>
        <taxon>Brassicales</taxon>
        <taxon>Brassicaceae</taxon>
        <taxon>Brassiceae</taxon>
        <taxon>Raphanus</taxon>
    </lineage>
</organism>
<dbReference type="Pfam" id="PF08268">
    <property type="entry name" value="FBA_3"/>
    <property type="match status" value="1"/>
</dbReference>
<dbReference type="SMART" id="SM00256">
    <property type="entry name" value="FBOX"/>
    <property type="match status" value="1"/>
</dbReference>
<sequence length="413" mass="45985">MQPPRSKGSGGGGLTTYRGVTRSMTRRQQRNSLPVPEDLAMEIFSRLPPKSISRCRCASKLFSSMLRSQDFTDSFLTRSCARPQLLFVREDHTVAGGELTFISSPQPVNPQGNSYVVASNPLACFPRSSGFYGCTNGFFCYGADQFFKGLIKPVEVPVICNPSTGQSLTMPRLNSKKKDGVQSYLGYEPMEKEFKVLSMYNSRVNGKWISVEHQVLTLGTKKLSWRLVECCIPHLISSKWICISGVLYYAAGSSVELSMVVCFDLRSEKFSSVEFGKAMPGSTTLVNYGGKLGLLMSGDSQYVTRSSTSFELWVLLDAAKHEWSKHVYVLPPSWEVVVAEATMGITETTMCIAGMVGTNEIVLSPRYQNVPYYLIYFNVERKTITQVGIQGLEAFQGKSFHTYLNYVQNVKLL</sequence>
<protein>
    <submittedName>
        <fullName evidence="4">F-box protein DOR</fullName>
    </submittedName>
</protein>
<dbReference type="InterPro" id="IPR017451">
    <property type="entry name" value="F-box-assoc_interact_dom"/>
</dbReference>
<dbReference type="NCBIfam" id="TIGR01640">
    <property type="entry name" value="F_box_assoc_1"/>
    <property type="match status" value="1"/>
</dbReference>
<feature type="domain" description="F-box" evidence="2">
    <location>
        <begin position="35"/>
        <end position="75"/>
    </location>
</feature>
<reference evidence="3" key="1">
    <citation type="journal article" date="2019" name="Database">
        <title>The radish genome database (RadishGD): an integrated information resource for radish genomics.</title>
        <authorList>
            <person name="Yu H.J."/>
            <person name="Baek S."/>
            <person name="Lee Y.J."/>
            <person name="Cho A."/>
            <person name="Mun J.H."/>
        </authorList>
    </citation>
    <scope>NUCLEOTIDE SEQUENCE [LARGE SCALE GENOMIC DNA]</scope>
    <source>
        <strain evidence="3">cv. WK10039</strain>
    </source>
</reference>
<dbReference type="InterPro" id="IPR001810">
    <property type="entry name" value="F-box_dom"/>
</dbReference>
<reference evidence="4" key="2">
    <citation type="submission" date="2025-08" db="UniProtKB">
        <authorList>
            <consortium name="RefSeq"/>
        </authorList>
    </citation>
    <scope>IDENTIFICATION</scope>
    <source>
        <tissue evidence="4">Leaf</tissue>
    </source>
</reference>
<dbReference type="Pfam" id="PF00646">
    <property type="entry name" value="F-box"/>
    <property type="match status" value="1"/>
</dbReference>
<accession>A0A6J0NB40</accession>
<evidence type="ECO:0000313" key="3">
    <source>
        <dbReference type="Proteomes" id="UP000504610"/>
    </source>
</evidence>
<dbReference type="Gene3D" id="1.20.1280.50">
    <property type="match status" value="1"/>
</dbReference>
<dbReference type="GeneID" id="108852972"/>
<keyword evidence="3" id="KW-1185">Reference proteome</keyword>
<evidence type="ECO:0000259" key="2">
    <source>
        <dbReference type="SMART" id="SM00256"/>
    </source>
</evidence>
<dbReference type="InterPro" id="IPR036047">
    <property type="entry name" value="F-box-like_dom_sf"/>
</dbReference>
<dbReference type="AlphaFoldDB" id="A0A6J0NB40"/>
<dbReference type="PANTHER" id="PTHR31111:SF113">
    <property type="entry name" value="F-BOX ASSOCIATED UBIQUITINATION EFFECTOR FAMILY PROTEIN"/>
    <property type="match status" value="1"/>
</dbReference>
<dbReference type="KEGG" id="rsz:108852972"/>
<proteinExistence type="predicted"/>
<dbReference type="RefSeq" id="XP_018481942.2">
    <property type="nucleotide sequence ID" value="XM_018626440.2"/>
</dbReference>
<evidence type="ECO:0000256" key="1">
    <source>
        <dbReference type="SAM" id="MobiDB-lite"/>
    </source>
</evidence>
<dbReference type="SUPFAM" id="SSF81383">
    <property type="entry name" value="F-box domain"/>
    <property type="match status" value="1"/>
</dbReference>
<dbReference type="InterPro" id="IPR013187">
    <property type="entry name" value="F-box-assoc_dom_typ3"/>
</dbReference>